<dbReference type="EC" id="5.4.99.25" evidence="1"/>
<reference evidence="1" key="1">
    <citation type="submission" date="2021-01" db="EMBL/GenBank/DDBJ databases">
        <title>Complete genome sequence of Clostridiales bacterium R-7.</title>
        <authorList>
            <person name="Mahoney-Kurpe S.C."/>
            <person name="Palevich N."/>
            <person name="Koike S."/>
            <person name="Moon C.D."/>
            <person name="Attwood G.T."/>
        </authorList>
    </citation>
    <scope>NUCLEOTIDE SEQUENCE</scope>
    <source>
        <strain evidence="1">R-7</strain>
    </source>
</reference>
<organism evidence="1 2">
    <name type="scientific">Aristaeella hokkaidonensis</name>
    <dbReference type="NCBI Taxonomy" id="3046382"/>
    <lineage>
        <taxon>Bacteria</taxon>
        <taxon>Bacillati</taxon>
        <taxon>Bacillota</taxon>
        <taxon>Clostridia</taxon>
        <taxon>Eubacteriales</taxon>
        <taxon>Aristaeellaceae</taxon>
        <taxon>Aristaeella</taxon>
    </lineage>
</organism>
<keyword evidence="2" id="KW-1185">Reference proteome</keyword>
<keyword evidence="1" id="KW-0413">Isomerase</keyword>
<sequence>MNGFYNILKPTGMSSAAVVAVLRRLTGIRRIGHAGTLDPEAAGVLPVMTGKAARLFDYLADKEKEYVAVCAFGSRTDTQDATGNVIEEGTNYPDRETFLKAASELTGEITQTPSMYSAIKVGGQPLYLRARKGETVEVPSRKVRIDRIELLRETEDHGFEIRVNCGRGTYIRTLCEDLGNKCGCPAHMRSLLRTRSGAFTIDNAITLEEAKALAEAGQLESRLLPPDYALGHLPKTDVPVRFGKTVINGAKLPLFPDAKSIQEGDPVRVYLKNQFWGIAVRRGEELVWKAQIAPEETEEMN</sequence>
<evidence type="ECO:0000313" key="1">
    <source>
        <dbReference type="EMBL" id="QUC67833.1"/>
    </source>
</evidence>
<accession>A0AC61N983</accession>
<dbReference type="EMBL" id="CP068393">
    <property type="protein sequence ID" value="QUC67833.1"/>
    <property type="molecule type" value="Genomic_DNA"/>
</dbReference>
<protein>
    <submittedName>
        <fullName evidence="1">tRNA pseudouridine(55) synthase TruB</fullName>
        <ecNumber evidence="1">5.4.99.25</ecNumber>
    </submittedName>
</protein>
<name>A0AC61N983_9FIRM</name>
<evidence type="ECO:0000313" key="2">
    <source>
        <dbReference type="Proteomes" id="UP000682782"/>
    </source>
</evidence>
<gene>
    <name evidence="1" type="primary">truB</name>
    <name evidence="1" type="ORF">JYE49_03795</name>
</gene>
<dbReference type="Proteomes" id="UP000682782">
    <property type="component" value="Chromosome"/>
</dbReference>
<proteinExistence type="predicted"/>